<dbReference type="Proteomes" id="UP000019335">
    <property type="component" value="Chromosome 15"/>
</dbReference>
<dbReference type="EMBL" id="AZIL01001440">
    <property type="protein sequence ID" value="EWM23825.1"/>
    <property type="molecule type" value="Genomic_DNA"/>
</dbReference>
<evidence type="ECO:0000313" key="2">
    <source>
        <dbReference type="EMBL" id="EWM23825.1"/>
    </source>
</evidence>
<reference evidence="2 3" key="1">
    <citation type="journal article" date="2014" name="Mol. Plant">
        <title>Chromosome Scale Genome Assembly and Transcriptome Profiling of Nannochloropsis gaditana in Nitrogen Depletion.</title>
        <authorList>
            <person name="Corteggiani Carpinelli E."/>
            <person name="Telatin A."/>
            <person name="Vitulo N."/>
            <person name="Forcato C."/>
            <person name="D'Angelo M."/>
            <person name="Schiavon R."/>
            <person name="Vezzi A."/>
            <person name="Giacometti G.M."/>
            <person name="Morosinotto T."/>
            <person name="Valle G."/>
        </authorList>
    </citation>
    <scope>NUCLEOTIDE SEQUENCE [LARGE SCALE GENOMIC DNA]</scope>
    <source>
        <strain evidence="2 3">B-31</strain>
    </source>
</reference>
<organism evidence="2 3">
    <name type="scientific">Nannochloropsis gaditana</name>
    <dbReference type="NCBI Taxonomy" id="72520"/>
    <lineage>
        <taxon>Eukaryota</taxon>
        <taxon>Sar</taxon>
        <taxon>Stramenopiles</taxon>
        <taxon>Ochrophyta</taxon>
        <taxon>Eustigmatophyceae</taxon>
        <taxon>Eustigmatales</taxon>
        <taxon>Monodopsidaceae</taxon>
        <taxon>Nannochloropsis</taxon>
    </lineage>
</organism>
<accession>W7T9X7</accession>
<comment type="caution">
    <text evidence="2">The sequence shown here is derived from an EMBL/GenBank/DDBJ whole genome shotgun (WGS) entry which is preliminary data.</text>
</comment>
<sequence>MFLLPSSSQSPVFLGRPSGGASDAESPRRAFKHGWRTAAGGKGGACQPPQLHFVAKPIGPIGVVGVGVSARRWGSGWRREGGGREGVDMKGGRGGGEERCERKGQEGRKGGKERCEKEGGEGRNAGEEKELREPLEGRVESAGGGGARK</sequence>
<feature type="compositionally biased region" description="Polar residues" evidence="1">
    <location>
        <begin position="1"/>
        <end position="11"/>
    </location>
</feature>
<feature type="region of interest" description="Disordered" evidence="1">
    <location>
        <begin position="1"/>
        <end position="27"/>
    </location>
</feature>
<keyword evidence="3" id="KW-1185">Reference proteome</keyword>
<gene>
    <name evidence="2" type="ORF">Naga_101133g3</name>
</gene>
<feature type="region of interest" description="Disordered" evidence="1">
    <location>
        <begin position="74"/>
        <end position="149"/>
    </location>
</feature>
<protein>
    <submittedName>
        <fullName evidence="2">Uncharacterized protein</fullName>
    </submittedName>
</protein>
<proteinExistence type="predicted"/>
<name>W7T9X7_9STRA</name>
<evidence type="ECO:0000256" key="1">
    <source>
        <dbReference type="SAM" id="MobiDB-lite"/>
    </source>
</evidence>
<feature type="compositionally biased region" description="Basic and acidic residues" evidence="1">
    <location>
        <begin position="77"/>
        <end position="139"/>
    </location>
</feature>
<evidence type="ECO:0000313" key="3">
    <source>
        <dbReference type="Proteomes" id="UP000019335"/>
    </source>
</evidence>
<dbReference type="AlphaFoldDB" id="W7T9X7"/>